<sequence>MAYRNNSAWNELNEIRCLLIFKILRAENFPKQKQNKLCQEMASITDLKATSINAKVSNYKSVAGINNPSNASSNTIEIYKKYSNLSIAELELLIKQRER</sequence>
<dbReference type="KEGG" id="psym:J1N51_11465"/>
<evidence type="ECO:0000313" key="1">
    <source>
        <dbReference type="EMBL" id="QTH63344.1"/>
    </source>
</evidence>
<dbReference type="RefSeq" id="WP_208831401.1">
    <property type="nucleotide sequence ID" value="NZ_CP072110.1"/>
</dbReference>
<proteinExistence type="predicted"/>
<keyword evidence="2" id="KW-1185">Reference proteome</keyword>
<dbReference type="EMBL" id="CP072110">
    <property type="protein sequence ID" value="QTH63344.1"/>
    <property type="molecule type" value="Genomic_DNA"/>
</dbReference>
<accession>A0A975HJL2</accession>
<dbReference type="Proteomes" id="UP000682739">
    <property type="component" value="Chromosome"/>
</dbReference>
<organism evidence="1 2">
    <name type="scientific">Psychrosphaera ytuae</name>
    <dbReference type="NCBI Taxonomy" id="2820710"/>
    <lineage>
        <taxon>Bacteria</taxon>
        <taxon>Pseudomonadati</taxon>
        <taxon>Pseudomonadota</taxon>
        <taxon>Gammaproteobacteria</taxon>
        <taxon>Alteromonadales</taxon>
        <taxon>Pseudoalteromonadaceae</taxon>
        <taxon>Psychrosphaera</taxon>
    </lineage>
</organism>
<name>A0A975HJL2_9GAMM</name>
<protein>
    <submittedName>
        <fullName evidence="1">Uncharacterized protein</fullName>
    </submittedName>
</protein>
<dbReference type="AlphaFoldDB" id="A0A975HJL2"/>
<gene>
    <name evidence="1" type="ORF">J1N51_11465</name>
</gene>
<reference evidence="1" key="1">
    <citation type="submission" date="2021-03" db="EMBL/GenBank/DDBJ databases">
        <title>Description of Psychrosphaera ytuae sp. nov. isolated from deep sea sediment of South China Sea.</title>
        <authorList>
            <person name="Zhang J."/>
            <person name="Xu X.-D."/>
        </authorList>
    </citation>
    <scope>NUCLEOTIDE SEQUENCE</scope>
    <source>
        <strain evidence="1">MTZ26</strain>
    </source>
</reference>
<evidence type="ECO:0000313" key="2">
    <source>
        <dbReference type="Proteomes" id="UP000682739"/>
    </source>
</evidence>